<feature type="compositionally biased region" description="Basic and acidic residues" evidence="2">
    <location>
        <begin position="82"/>
        <end position="108"/>
    </location>
</feature>
<organism evidence="4 5">
    <name type="scientific">Amycolatopsis echigonensis</name>
    <dbReference type="NCBI Taxonomy" id="2576905"/>
    <lineage>
        <taxon>Bacteria</taxon>
        <taxon>Bacillati</taxon>
        <taxon>Actinomycetota</taxon>
        <taxon>Actinomycetes</taxon>
        <taxon>Pseudonocardiales</taxon>
        <taxon>Pseudonocardiaceae</taxon>
        <taxon>Amycolatopsis</taxon>
    </lineage>
</organism>
<dbReference type="EMBL" id="JACJHR010000045">
    <property type="protein sequence ID" value="MBB2502942.1"/>
    <property type="molecule type" value="Genomic_DNA"/>
</dbReference>
<comment type="subcellular location">
    <subcellularLocation>
        <location evidence="1">Virion</location>
    </subcellularLocation>
</comment>
<dbReference type="InterPro" id="IPR054612">
    <property type="entry name" value="Phage_capsid-like_C"/>
</dbReference>
<dbReference type="AlphaFoldDB" id="A0A8E1W2V2"/>
<gene>
    <name evidence="4" type="ORF">H5411_27880</name>
</gene>
<dbReference type="SUPFAM" id="SSF56563">
    <property type="entry name" value="Major capsid protein gp5"/>
    <property type="match status" value="1"/>
</dbReference>
<dbReference type="InterPro" id="IPR024455">
    <property type="entry name" value="Phage_capsid"/>
</dbReference>
<feature type="domain" description="Phage capsid-like C-terminal" evidence="3">
    <location>
        <begin position="197"/>
        <end position="337"/>
    </location>
</feature>
<proteinExistence type="predicted"/>
<evidence type="ECO:0000256" key="2">
    <source>
        <dbReference type="SAM" id="MobiDB-lite"/>
    </source>
</evidence>
<dbReference type="Pfam" id="PF05065">
    <property type="entry name" value="Phage_capsid"/>
    <property type="match status" value="1"/>
</dbReference>
<sequence length="430" mass="45890">MTNPYLAQQRAKYEALTASIQGVQTRAAEENRDLTDVELRSVTEQAEQASKLADVIEQLADVEVRAKKTRETAAALADDGEPETRSARVTTQDRDPGHYRSEKDGGRHSFFSDHYRSKVLLDREANTRLAEHLRSVNVDPNGAGIVPPRWLTDEYQAAAYQQRAVADRVRKLDLGQDPRPLILPGQTKGTAPISKQAAEGKNNGGWGSDKFATGTKTLTPEMHAEYQDVSRQLLDSSSPAVDALIMTDLALAWGEGVETAVCEAILADGTAAGTVFADETAFAAGAIDGVIDAQTAVAEGKRGLADLVVVSYKRFGAFRKLKDNAGRNLMPVSRYNPQNANGALGNSLVGDIEGSDVVATTGVPSGKPEKYAVLKSNAVLLAESGTVDFSYDQIGGPSFVRVGIWGYLGVLVRNPELVSVSTVTGATDAG</sequence>
<accession>A0A8E1W2V2</accession>
<dbReference type="RefSeq" id="WP_183125520.1">
    <property type="nucleotide sequence ID" value="NZ_JACJHR010000045.1"/>
</dbReference>
<evidence type="ECO:0000259" key="3">
    <source>
        <dbReference type="Pfam" id="PF05065"/>
    </source>
</evidence>
<name>A0A8E1W2V2_9PSEU</name>
<reference evidence="4 5" key="1">
    <citation type="submission" date="2020-08" db="EMBL/GenBank/DDBJ databases">
        <title>Amycolatopsis echigonensis JCM 21831.</title>
        <authorList>
            <person name="Tedsree N."/>
            <person name="Kuncharoen N."/>
            <person name="Likhitwitayawuid K."/>
            <person name="Tanasupawat S."/>
        </authorList>
    </citation>
    <scope>NUCLEOTIDE SEQUENCE [LARGE SCALE GENOMIC DNA]</scope>
    <source>
        <strain evidence="4 5">JCM 21831</strain>
    </source>
</reference>
<protein>
    <submittedName>
        <fullName evidence="4">Phage major capsid protein</fullName>
    </submittedName>
</protein>
<comment type="caution">
    <text evidence="4">The sequence shown here is derived from an EMBL/GenBank/DDBJ whole genome shotgun (WGS) entry which is preliminary data.</text>
</comment>
<dbReference type="NCBIfam" id="TIGR01554">
    <property type="entry name" value="major_cap_HK97"/>
    <property type="match status" value="1"/>
</dbReference>
<evidence type="ECO:0000256" key="1">
    <source>
        <dbReference type="ARBA" id="ARBA00004328"/>
    </source>
</evidence>
<evidence type="ECO:0000313" key="4">
    <source>
        <dbReference type="EMBL" id="MBB2502942.1"/>
    </source>
</evidence>
<feature type="region of interest" description="Disordered" evidence="2">
    <location>
        <begin position="73"/>
        <end position="108"/>
    </location>
</feature>
<feature type="region of interest" description="Disordered" evidence="2">
    <location>
        <begin position="176"/>
        <end position="208"/>
    </location>
</feature>
<evidence type="ECO:0000313" key="5">
    <source>
        <dbReference type="Proteomes" id="UP000550260"/>
    </source>
</evidence>
<dbReference type="Proteomes" id="UP000550260">
    <property type="component" value="Unassembled WGS sequence"/>
</dbReference>